<organism evidence="3 4">
    <name type="scientific">Phialemonium atrogriseum</name>
    <dbReference type="NCBI Taxonomy" id="1093897"/>
    <lineage>
        <taxon>Eukaryota</taxon>
        <taxon>Fungi</taxon>
        <taxon>Dikarya</taxon>
        <taxon>Ascomycota</taxon>
        <taxon>Pezizomycotina</taxon>
        <taxon>Sordariomycetes</taxon>
        <taxon>Sordariomycetidae</taxon>
        <taxon>Cephalothecales</taxon>
        <taxon>Cephalothecaceae</taxon>
        <taxon>Phialemonium</taxon>
    </lineage>
</organism>
<feature type="compositionally biased region" description="Acidic residues" evidence="1">
    <location>
        <begin position="213"/>
        <end position="251"/>
    </location>
</feature>
<dbReference type="CDD" id="cd18186">
    <property type="entry name" value="BTB_POZ_ZBTB_KLHL-like"/>
    <property type="match status" value="1"/>
</dbReference>
<dbReference type="SUPFAM" id="SSF54695">
    <property type="entry name" value="POZ domain"/>
    <property type="match status" value="1"/>
</dbReference>
<dbReference type="AlphaFoldDB" id="A0AAJ0FFU4"/>
<evidence type="ECO:0000313" key="3">
    <source>
        <dbReference type="EMBL" id="KAK1765897.1"/>
    </source>
</evidence>
<dbReference type="PANTHER" id="PTHR47843">
    <property type="entry name" value="BTB DOMAIN-CONTAINING PROTEIN-RELATED"/>
    <property type="match status" value="1"/>
</dbReference>
<dbReference type="PANTHER" id="PTHR47843:SF5">
    <property type="entry name" value="BTB_POZ DOMAIN PROTEIN"/>
    <property type="match status" value="1"/>
</dbReference>
<evidence type="ECO:0000256" key="1">
    <source>
        <dbReference type="SAM" id="MobiDB-lite"/>
    </source>
</evidence>
<keyword evidence="4" id="KW-1185">Reference proteome</keyword>
<dbReference type="EMBL" id="MU839013">
    <property type="protein sequence ID" value="KAK1765897.1"/>
    <property type="molecule type" value="Genomic_DNA"/>
</dbReference>
<reference evidence="3" key="1">
    <citation type="submission" date="2023-06" db="EMBL/GenBank/DDBJ databases">
        <title>Genome-scale phylogeny and comparative genomics of the fungal order Sordariales.</title>
        <authorList>
            <consortium name="Lawrence Berkeley National Laboratory"/>
            <person name="Hensen N."/>
            <person name="Bonometti L."/>
            <person name="Westerberg I."/>
            <person name="Brannstrom I.O."/>
            <person name="Guillou S."/>
            <person name="Cros-Aarteil S."/>
            <person name="Calhoun S."/>
            <person name="Haridas S."/>
            <person name="Kuo A."/>
            <person name="Mondo S."/>
            <person name="Pangilinan J."/>
            <person name="Riley R."/>
            <person name="Labutti K."/>
            <person name="Andreopoulos B."/>
            <person name="Lipzen A."/>
            <person name="Chen C."/>
            <person name="Yanf M."/>
            <person name="Daum C."/>
            <person name="Ng V."/>
            <person name="Clum A."/>
            <person name="Steindorff A."/>
            <person name="Ohm R."/>
            <person name="Martin F."/>
            <person name="Silar P."/>
            <person name="Natvig D."/>
            <person name="Lalanne C."/>
            <person name="Gautier V."/>
            <person name="Ament-Velasquez S.L."/>
            <person name="Kruys A."/>
            <person name="Hutchinson M.I."/>
            <person name="Powell A.J."/>
            <person name="Barry K."/>
            <person name="Miller A.N."/>
            <person name="Grigoriev I.V."/>
            <person name="Debuchy R."/>
            <person name="Gladieux P."/>
            <person name="Thoren M.H."/>
            <person name="Johannesson H."/>
        </authorList>
    </citation>
    <scope>NUCLEOTIDE SEQUENCE</scope>
    <source>
        <strain evidence="3">8032-3</strain>
    </source>
</reference>
<protein>
    <recommendedName>
        <fullName evidence="2">BTB domain-containing protein</fullName>
    </recommendedName>
</protein>
<feature type="region of interest" description="Disordered" evidence="1">
    <location>
        <begin position="155"/>
        <end position="184"/>
    </location>
</feature>
<feature type="region of interest" description="Disordered" evidence="1">
    <location>
        <begin position="205"/>
        <end position="300"/>
    </location>
</feature>
<dbReference type="SMART" id="SM00225">
    <property type="entry name" value="BTB"/>
    <property type="match status" value="1"/>
</dbReference>
<dbReference type="GeneID" id="85313236"/>
<gene>
    <name evidence="3" type="ORF">QBC33DRAFT_560334</name>
</gene>
<name>A0AAJ0FFU4_9PEZI</name>
<dbReference type="Pfam" id="PF00651">
    <property type="entry name" value="BTB"/>
    <property type="match status" value="1"/>
</dbReference>
<sequence>MANPTTVNLGNIVLTITPIARGNPSPTSAQPPDDERGVIEDLRTCSLYSSLSKLRSSEKFSDMTITCQGQTFKAHRAVVCSQSSFFDRAFSSGFNESVSGVIDLPDDDPEVVERFLQFLYTGDYKDGEYPNTGDPSIPATMTSEEVAEELAQAPGVTVGPGAGAERPASHSVDPLDEGAVQPMGDPATEEHVIWAEAAGMGVEHSKYDTNHDDEVEDPDFPSPDPSDDEDEPPEEYYEYEEESYADDDDDGNSGVPDAGQQTAATTTTKESRVKTAIRIRRQQKQEGASKADANSPVEESRRPRGLFLALRLYVMADRYDVPALRLLARERLYRTAERCWESRADFPALVDELYATTAPGDVALRGVVCRLVGNGLGRRGTRERMAGVMRKHGDFAVDVMNYFLEAPRVWW</sequence>
<dbReference type="PROSITE" id="PS50097">
    <property type="entry name" value="BTB"/>
    <property type="match status" value="1"/>
</dbReference>
<dbReference type="InterPro" id="IPR000210">
    <property type="entry name" value="BTB/POZ_dom"/>
</dbReference>
<dbReference type="RefSeq" id="XP_060282110.1">
    <property type="nucleotide sequence ID" value="XM_060430049.1"/>
</dbReference>
<feature type="domain" description="BTB" evidence="2">
    <location>
        <begin position="61"/>
        <end position="128"/>
    </location>
</feature>
<proteinExistence type="predicted"/>
<accession>A0AAJ0FFU4</accession>
<evidence type="ECO:0000313" key="4">
    <source>
        <dbReference type="Proteomes" id="UP001244011"/>
    </source>
</evidence>
<dbReference type="InterPro" id="IPR011333">
    <property type="entry name" value="SKP1/BTB/POZ_sf"/>
</dbReference>
<dbReference type="Gene3D" id="3.30.710.10">
    <property type="entry name" value="Potassium Channel Kv1.1, Chain A"/>
    <property type="match status" value="1"/>
</dbReference>
<comment type="caution">
    <text evidence="3">The sequence shown here is derived from an EMBL/GenBank/DDBJ whole genome shotgun (WGS) entry which is preliminary data.</text>
</comment>
<evidence type="ECO:0000259" key="2">
    <source>
        <dbReference type="PROSITE" id="PS50097"/>
    </source>
</evidence>
<dbReference type="Proteomes" id="UP001244011">
    <property type="component" value="Unassembled WGS sequence"/>
</dbReference>